<comment type="caution">
    <text evidence="1">The sequence shown here is derived from an EMBL/GenBank/DDBJ whole genome shotgun (WGS) entry which is preliminary data.</text>
</comment>
<protein>
    <submittedName>
        <fullName evidence="1">Uncharacterized protein</fullName>
    </submittedName>
</protein>
<evidence type="ECO:0000313" key="1">
    <source>
        <dbReference type="EMBL" id="MEJ8571637.1"/>
    </source>
</evidence>
<sequence>MTRSSAQAATGDRTDPSTEVRWSRIGINAVAAASICKPNGKGACKDETSSKRAFPFAETDFATD</sequence>
<keyword evidence="2" id="KW-1185">Reference proteome</keyword>
<evidence type="ECO:0000313" key="2">
    <source>
        <dbReference type="Proteomes" id="UP001378188"/>
    </source>
</evidence>
<accession>A0AAW9RHH3</accession>
<organism evidence="1 2">
    <name type="scientific">Microbaculum marinum</name>
    <dbReference type="NCBI Taxonomy" id="1764581"/>
    <lineage>
        <taxon>Bacteria</taxon>
        <taxon>Pseudomonadati</taxon>
        <taxon>Pseudomonadota</taxon>
        <taxon>Alphaproteobacteria</taxon>
        <taxon>Hyphomicrobiales</taxon>
        <taxon>Tepidamorphaceae</taxon>
        <taxon>Microbaculum</taxon>
    </lineage>
</organism>
<dbReference type="AlphaFoldDB" id="A0AAW9RHH3"/>
<dbReference type="EMBL" id="JAZHOF010000003">
    <property type="protein sequence ID" value="MEJ8571637.1"/>
    <property type="molecule type" value="Genomic_DNA"/>
</dbReference>
<proteinExistence type="predicted"/>
<dbReference type="RefSeq" id="WP_340329334.1">
    <property type="nucleotide sequence ID" value="NZ_JAZHOF010000003.1"/>
</dbReference>
<reference evidence="1 2" key="1">
    <citation type="submission" date="2024-02" db="EMBL/GenBank/DDBJ databases">
        <title>Genome analysis and characterization of Microbaculum marinisediminis sp. nov., isolated from marine sediment.</title>
        <authorList>
            <person name="Du Z.-J."/>
            <person name="Ye Y.-Q."/>
            <person name="Zhang Z.-R."/>
            <person name="Yuan S.-M."/>
            <person name="Zhang X.-Y."/>
        </authorList>
    </citation>
    <scope>NUCLEOTIDE SEQUENCE [LARGE SCALE GENOMIC DNA]</scope>
    <source>
        <strain evidence="1 2">SDUM1044001</strain>
    </source>
</reference>
<name>A0AAW9RHH3_9HYPH</name>
<dbReference type="Proteomes" id="UP001378188">
    <property type="component" value="Unassembled WGS sequence"/>
</dbReference>
<gene>
    <name evidence="1" type="ORF">V3328_09155</name>
</gene>